<dbReference type="GO" id="GO:0006274">
    <property type="term" value="P:DNA replication termination"/>
    <property type="evidence" value="ECO:0007669"/>
    <property type="project" value="TreeGrafter"/>
</dbReference>
<keyword evidence="4" id="KW-1185">Reference proteome</keyword>
<evidence type="ECO:0008006" key="5">
    <source>
        <dbReference type="Google" id="ProtNLM"/>
    </source>
</evidence>
<sequence length="297" mass="32820">MGNDGGSIPRRIELVKEKQKEVKVNPDLERVAAWFYCALSKQPLQPPIVACGLGKLYNQDAIIEYMLDKNVYGDGDKICSHITSPKDTVKLTLTPNPAFDENDAAKDSTTMGHLDKDIQSRFICPVSMKEMNGKHRFVYLDTCGCVFAEQALKEVKTYECVSCGKPFERENVIVINPAKEEVDGMRAVMKAKKAKARAEKKAKKAAKQADGNGTTEKKRKREQLASESPRSSSASTPPPPKKSNISSAAATAVMGKVAQELAEKQKNTEMSKAIKSIYEKKEVKGNYLTMGTFNRYA</sequence>
<comment type="similarity">
    <text evidence="1">Belongs to the rtf2 family.</text>
</comment>
<reference evidence="3 4" key="1">
    <citation type="submission" date="2023-03" db="EMBL/GenBank/DDBJ databases">
        <title>Genome sequence of Lichtheimia ornata CBS 291.66.</title>
        <authorList>
            <person name="Mohabir J.T."/>
            <person name="Shea T.P."/>
            <person name="Kurbessoian T."/>
            <person name="Berby B."/>
            <person name="Fontaine J."/>
            <person name="Livny J."/>
            <person name="Gnirke A."/>
            <person name="Stajich J.E."/>
            <person name="Cuomo C.A."/>
        </authorList>
    </citation>
    <scope>NUCLEOTIDE SEQUENCE [LARGE SCALE GENOMIC DNA]</scope>
    <source>
        <strain evidence="3">CBS 291.66</strain>
    </source>
</reference>
<dbReference type="CDD" id="cd16653">
    <property type="entry name" value="RING-like_Rtf2"/>
    <property type="match status" value="1"/>
</dbReference>
<dbReference type="PANTHER" id="PTHR12775">
    <property type="entry name" value="PROTEIN C20ORF43 HOMOLOG"/>
    <property type="match status" value="1"/>
</dbReference>
<dbReference type="AlphaFoldDB" id="A0AAD7VCY6"/>
<protein>
    <recommendedName>
        <fullName evidence="5">Replication termination factor 2</fullName>
    </recommendedName>
</protein>
<dbReference type="PANTHER" id="PTHR12775:SF0">
    <property type="entry name" value="REPLICATION TERMINATION FACTOR 2"/>
    <property type="match status" value="1"/>
</dbReference>
<feature type="compositionally biased region" description="Low complexity" evidence="2">
    <location>
        <begin position="225"/>
        <end position="235"/>
    </location>
</feature>
<gene>
    <name evidence="3" type="ORF">O0I10_001574</name>
</gene>
<name>A0AAD7VCY6_9FUNG</name>
<dbReference type="RefSeq" id="XP_058347525.1">
    <property type="nucleotide sequence ID" value="XM_058481668.1"/>
</dbReference>
<feature type="compositionally biased region" description="Basic residues" evidence="2">
    <location>
        <begin position="193"/>
        <end position="206"/>
    </location>
</feature>
<accession>A0AAD7VCY6</accession>
<evidence type="ECO:0000256" key="1">
    <source>
        <dbReference type="ARBA" id="ARBA00009885"/>
    </source>
</evidence>
<evidence type="ECO:0000256" key="2">
    <source>
        <dbReference type="SAM" id="MobiDB-lite"/>
    </source>
</evidence>
<dbReference type="GeneID" id="83208992"/>
<comment type="caution">
    <text evidence="3">The sequence shown here is derived from an EMBL/GenBank/DDBJ whole genome shotgun (WGS) entry which is preliminary data.</text>
</comment>
<organism evidence="3 4">
    <name type="scientific">Lichtheimia ornata</name>
    <dbReference type="NCBI Taxonomy" id="688661"/>
    <lineage>
        <taxon>Eukaryota</taxon>
        <taxon>Fungi</taxon>
        <taxon>Fungi incertae sedis</taxon>
        <taxon>Mucoromycota</taxon>
        <taxon>Mucoromycotina</taxon>
        <taxon>Mucoromycetes</taxon>
        <taxon>Mucorales</taxon>
        <taxon>Lichtheimiaceae</taxon>
        <taxon>Lichtheimia</taxon>
    </lineage>
</organism>
<evidence type="ECO:0000313" key="3">
    <source>
        <dbReference type="EMBL" id="KAJ8662612.1"/>
    </source>
</evidence>
<dbReference type="Proteomes" id="UP001234581">
    <property type="component" value="Unassembled WGS sequence"/>
</dbReference>
<proteinExistence type="inferred from homology"/>
<feature type="region of interest" description="Disordered" evidence="2">
    <location>
        <begin position="193"/>
        <end position="250"/>
    </location>
</feature>
<dbReference type="EMBL" id="JARTCD010000004">
    <property type="protein sequence ID" value="KAJ8662612.1"/>
    <property type="molecule type" value="Genomic_DNA"/>
</dbReference>
<dbReference type="GO" id="GO:0005634">
    <property type="term" value="C:nucleus"/>
    <property type="evidence" value="ECO:0007669"/>
    <property type="project" value="TreeGrafter"/>
</dbReference>
<dbReference type="InterPro" id="IPR027799">
    <property type="entry name" value="Rtf2_RING-finger"/>
</dbReference>
<dbReference type="Pfam" id="PF04641">
    <property type="entry name" value="Rtf2"/>
    <property type="match status" value="1"/>
</dbReference>
<dbReference type="InterPro" id="IPR006735">
    <property type="entry name" value="Rtf2"/>
</dbReference>
<evidence type="ECO:0000313" key="4">
    <source>
        <dbReference type="Proteomes" id="UP001234581"/>
    </source>
</evidence>